<dbReference type="OrthoDB" id="9807591at2"/>
<evidence type="ECO:0000313" key="3">
    <source>
        <dbReference type="EMBL" id="SJZ49747.1"/>
    </source>
</evidence>
<dbReference type="Proteomes" id="UP000190657">
    <property type="component" value="Unassembled WGS sequence"/>
</dbReference>
<dbReference type="InterPro" id="IPR012429">
    <property type="entry name" value="HGSNAT_cat"/>
</dbReference>
<accession>A0A1T4L5B1</accession>
<evidence type="ECO:0000256" key="1">
    <source>
        <dbReference type="SAM" id="Phobius"/>
    </source>
</evidence>
<keyword evidence="1" id="KW-1133">Transmembrane helix</keyword>
<feature type="domain" description="Heparan-alpha-glucosaminide N-acetyltransferase catalytic" evidence="2">
    <location>
        <begin position="7"/>
        <end position="236"/>
    </location>
</feature>
<feature type="transmembrane region" description="Helical" evidence="1">
    <location>
        <begin position="181"/>
        <end position="201"/>
    </location>
</feature>
<feature type="transmembrane region" description="Helical" evidence="1">
    <location>
        <begin position="134"/>
        <end position="161"/>
    </location>
</feature>
<evidence type="ECO:0000313" key="4">
    <source>
        <dbReference type="Proteomes" id="UP000190657"/>
    </source>
</evidence>
<feature type="transmembrane region" description="Helical" evidence="1">
    <location>
        <begin position="77"/>
        <end position="99"/>
    </location>
</feature>
<feature type="transmembrane region" description="Helical" evidence="1">
    <location>
        <begin position="229"/>
        <end position="247"/>
    </location>
</feature>
<feature type="transmembrane region" description="Helical" evidence="1">
    <location>
        <begin position="105"/>
        <end position="127"/>
    </location>
</feature>
<keyword evidence="1" id="KW-0812">Transmembrane</keyword>
<keyword evidence="4" id="KW-1185">Reference proteome</keyword>
<dbReference type="Pfam" id="PF07786">
    <property type="entry name" value="HGSNAT_cat"/>
    <property type="match status" value="1"/>
</dbReference>
<protein>
    <submittedName>
        <fullName evidence="3">Uncharacterized membrane protein</fullName>
    </submittedName>
</protein>
<feature type="transmembrane region" description="Helical" evidence="1">
    <location>
        <begin position="49"/>
        <end position="65"/>
    </location>
</feature>
<name>A0A1T4L5B1_9FIRM</name>
<proteinExistence type="predicted"/>
<organism evidence="3 4">
    <name type="scientific">Eubacterium coprostanoligenes</name>
    <dbReference type="NCBI Taxonomy" id="290054"/>
    <lineage>
        <taxon>Bacteria</taxon>
        <taxon>Bacillati</taxon>
        <taxon>Bacillota</taxon>
        <taxon>Clostridia</taxon>
        <taxon>Eubacteriales</taxon>
        <taxon>Eubacteriaceae</taxon>
        <taxon>Eubacterium</taxon>
    </lineage>
</organism>
<feature type="transmembrane region" description="Helical" evidence="1">
    <location>
        <begin position="12"/>
        <end position="29"/>
    </location>
</feature>
<dbReference type="RefSeq" id="WP_078768250.1">
    <property type="nucleotide sequence ID" value="NZ_FUWW01000006.1"/>
</dbReference>
<dbReference type="EMBL" id="FUWW01000006">
    <property type="protein sequence ID" value="SJZ49747.1"/>
    <property type="molecule type" value="Genomic_DNA"/>
</dbReference>
<gene>
    <name evidence="3" type="ORF">SAMN02745114_00763</name>
</gene>
<sequence>MEAKKKRIELLDELRGFAILAMIVHHFFLDVGDILQLDWGYKIFNELCTVQPIFWAIFIIISGICSRLSRNAVKRGLIVFGAGLVITFVTVIIMPRLMGIDGAKIYFGILHCLGACMIITGLAMPLIEKIDARIGVLICAVLFSATYRISSGSLLFGLIKLPTPSTNALMPLGIFNNSFESADYFALFPWLFMFLIGAFLGEYAKDGKFPSWTYKKHSKALAFVGRNSLWFYLGHQAVLYAVLYAFLKGVEIYYKLKLR</sequence>
<keyword evidence="1" id="KW-0472">Membrane</keyword>
<reference evidence="4" key="1">
    <citation type="submission" date="2017-02" db="EMBL/GenBank/DDBJ databases">
        <authorList>
            <person name="Varghese N."/>
            <person name="Submissions S."/>
        </authorList>
    </citation>
    <scope>NUCLEOTIDE SEQUENCE [LARGE SCALE GENOMIC DNA]</scope>
    <source>
        <strain evidence="4">ATCC 51222</strain>
    </source>
</reference>
<dbReference type="STRING" id="290054.SAMN02745114_00763"/>
<evidence type="ECO:0000259" key="2">
    <source>
        <dbReference type="Pfam" id="PF07786"/>
    </source>
</evidence>
<dbReference type="AlphaFoldDB" id="A0A1T4L5B1"/>